<evidence type="ECO:0000256" key="9">
    <source>
        <dbReference type="ARBA" id="ARBA00022679"/>
    </source>
</evidence>
<evidence type="ECO:0000256" key="14">
    <source>
        <dbReference type="ARBA" id="ARBA00022989"/>
    </source>
</evidence>
<dbReference type="GO" id="GO:0005524">
    <property type="term" value="F:ATP binding"/>
    <property type="evidence" value="ECO:0007669"/>
    <property type="project" value="UniProtKB-KW"/>
</dbReference>
<comment type="subcellular location">
    <subcellularLocation>
        <location evidence="2">Cell membrane</location>
    </subcellularLocation>
</comment>
<dbReference type="InterPro" id="IPR021766">
    <property type="entry name" value="PhoR_N"/>
</dbReference>
<dbReference type="PROSITE" id="PS50109">
    <property type="entry name" value="HIS_KIN"/>
    <property type="match status" value="1"/>
</dbReference>
<evidence type="ECO:0000256" key="8">
    <source>
        <dbReference type="ARBA" id="ARBA00022592"/>
    </source>
</evidence>
<dbReference type="Gene3D" id="1.10.287.130">
    <property type="match status" value="1"/>
</dbReference>
<dbReference type="GO" id="GO:0000155">
    <property type="term" value="F:phosphorelay sensor kinase activity"/>
    <property type="evidence" value="ECO:0007669"/>
    <property type="project" value="InterPro"/>
</dbReference>
<dbReference type="PRINTS" id="PR00344">
    <property type="entry name" value="BCTRLSENSOR"/>
</dbReference>
<dbReference type="EMBL" id="CP000453">
    <property type="protein sequence ID" value="ABI56458.1"/>
    <property type="molecule type" value="Genomic_DNA"/>
</dbReference>
<dbReference type="NCBIfam" id="NF008235">
    <property type="entry name" value="PRK11006.1"/>
    <property type="match status" value="1"/>
</dbReference>
<dbReference type="InterPro" id="IPR035965">
    <property type="entry name" value="PAS-like_dom_sf"/>
</dbReference>
<comment type="catalytic activity">
    <reaction evidence="1">
        <text>ATP + protein L-histidine = ADP + protein N-phospho-L-histidine.</text>
        <dbReference type="EC" id="2.7.13.3"/>
    </reaction>
</comment>
<evidence type="ECO:0000313" key="19">
    <source>
        <dbReference type="EMBL" id="ABI56458.1"/>
    </source>
</evidence>
<evidence type="ECO:0000256" key="17">
    <source>
        <dbReference type="ARBA" id="ARBA00025207"/>
    </source>
</evidence>
<keyword evidence="8" id="KW-0592">Phosphate transport</keyword>
<keyword evidence="7" id="KW-0597">Phosphoprotein</keyword>
<keyword evidence="12 19" id="KW-0418">Kinase</keyword>
<keyword evidence="6" id="KW-1003">Cell membrane</keyword>
<dbReference type="InterPro" id="IPR005467">
    <property type="entry name" value="His_kinase_dom"/>
</dbReference>
<dbReference type="CDD" id="cd00130">
    <property type="entry name" value="PAS"/>
    <property type="match status" value="1"/>
</dbReference>
<accession>Q0A9M9</accession>
<dbReference type="AlphaFoldDB" id="Q0A9M9"/>
<evidence type="ECO:0000313" key="20">
    <source>
        <dbReference type="Proteomes" id="UP000001962"/>
    </source>
</evidence>
<evidence type="ECO:0000259" key="18">
    <source>
        <dbReference type="PROSITE" id="PS50109"/>
    </source>
</evidence>
<dbReference type="SMART" id="SM00388">
    <property type="entry name" value="HisKA"/>
    <property type="match status" value="1"/>
</dbReference>
<evidence type="ECO:0000256" key="13">
    <source>
        <dbReference type="ARBA" id="ARBA00022840"/>
    </source>
</evidence>
<keyword evidence="14" id="KW-1133">Transmembrane helix</keyword>
<dbReference type="Pfam" id="PF00512">
    <property type="entry name" value="HisKA"/>
    <property type="match status" value="1"/>
</dbReference>
<dbReference type="KEGG" id="aeh:Mlg_1106"/>
<dbReference type="PANTHER" id="PTHR45453:SF1">
    <property type="entry name" value="PHOSPHATE REGULON SENSOR PROTEIN PHOR"/>
    <property type="match status" value="1"/>
</dbReference>
<dbReference type="CDD" id="cd00082">
    <property type="entry name" value="HisKA"/>
    <property type="match status" value="1"/>
</dbReference>
<evidence type="ECO:0000256" key="6">
    <source>
        <dbReference type="ARBA" id="ARBA00022475"/>
    </source>
</evidence>
<evidence type="ECO:0000256" key="11">
    <source>
        <dbReference type="ARBA" id="ARBA00022741"/>
    </source>
</evidence>
<dbReference type="OrthoDB" id="9813151at2"/>
<dbReference type="InterPro" id="IPR003594">
    <property type="entry name" value="HATPase_dom"/>
</dbReference>
<comment type="function">
    <text evidence="17">Member of the two-component regulatory system PhoR/PhoB involved in the phosphate regulon genes expression. PhoR may function as a membrane-associated protein kinase that phosphorylates PhoB in response to environmental signals.</text>
</comment>
<evidence type="ECO:0000256" key="15">
    <source>
        <dbReference type="ARBA" id="ARBA00023012"/>
    </source>
</evidence>
<dbReference type="GO" id="GO:0006817">
    <property type="term" value="P:phosphate ion transport"/>
    <property type="evidence" value="ECO:0007669"/>
    <property type="project" value="UniProtKB-KW"/>
</dbReference>
<dbReference type="InterPro" id="IPR036890">
    <property type="entry name" value="HATPase_C_sf"/>
</dbReference>
<name>Q0A9M9_ALKEH</name>
<sequence length="443" mass="50302">MMQGNPWPRVLSRLSALFLLAALVGWWAEALSEALLLAALTMLAWEGYNLYRFEAWLRKGRQLAPPAAHGLWRHLFDALYQRQQRQRQRRRNLQRLMARYRDSARAMPDALVVLSGDYRIDWWNPAAARLLGLRWPGDSHQRIANIYRHPDFVAFLSSRSPVTREVSLPSPLDSQVWLEIRLVPYGTDRYLLLARDVTHLHRLETMRRDFVGNVSHELRTPLTVIYGVAETLNEEMADDPEVGDMLRLLQEQSERMRRLVDDLLLLSRLETGATPSHPEWVDMPRLLEELVEDGKALSGSRHHRFELTCEPGLLLEGCESELRSAFSNLIFNAVKYTPGDGYIGVRWYADKAGAHLSVTDNGIGIPAAHIPRLTERFYRVDSARSKASGGTGLGLAIVKHVLNRHRAQLTVRSQPGQGSTFICTFPTALLRRAGTRTARPPAS</sequence>
<dbReference type="InterPro" id="IPR014310">
    <property type="entry name" value="Sig_transdc_His_kinase_PhoR"/>
</dbReference>
<keyword evidence="15" id="KW-0902">Two-component regulatory system</keyword>
<evidence type="ECO:0000256" key="5">
    <source>
        <dbReference type="ARBA" id="ARBA00022448"/>
    </source>
</evidence>
<evidence type="ECO:0000256" key="10">
    <source>
        <dbReference type="ARBA" id="ARBA00022692"/>
    </source>
</evidence>
<evidence type="ECO:0000256" key="7">
    <source>
        <dbReference type="ARBA" id="ARBA00022553"/>
    </source>
</evidence>
<dbReference type="NCBIfam" id="TIGR02966">
    <property type="entry name" value="phoR_proteo"/>
    <property type="match status" value="1"/>
</dbReference>
<dbReference type="PANTHER" id="PTHR45453">
    <property type="entry name" value="PHOSPHATE REGULON SENSOR PROTEIN PHOR"/>
    <property type="match status" value="1"/>
</dbReference>
<proteinExistence type="predicted"/>
<dbReference type="Pfam" id="PF11808">
    <property type="entry name" value="PhoR"/>
    <property type="match status" value="1"/>
</dbReference>
<keyword evidence="13" id="KW-0067">ATP-binding</keyword>
<dbReference type="InterPro" id="IPR004358">
    <property type="entry name" value="Sig_transdc_His_kin-like_C"/>
</dbReference>
<dbReference type="RefSeq" id="WP_011628853.1">
    <property type="nucleotide sequence ID" value="NC_008340.1"/>
</dbReference>
<dbReference type="FunFam" id="1.10.287.130:FF:000001">
    <property type="entry name" value="Two-component sensor histidine kinase"/>
    <property type="match status" value="1"/>
</dbReference>
<dbReference type="Gene3D" id="3.30.565.10">
    <property type="entry name" value="Histidine kinase-like ATPase, C-terminal domain"/>
    <property type="match status" value="1"/>
</dbReference>
<organism evidence="19 20">
    <name type="scientific">Alkalilimnicola ehrlichii (strain ATCC BAA-1101 / DSM 17681 / MLHE-1)</name>
    <dbReference type="NCBI Taxonomy" id="187272"/>
    <lineage>
        <taxon>Bacteria</taxon>
        <taxon>Pseudomonadati</taxon>
        <taxon>Pseudomonadota</taxon>
        <taxon>Gammaproteobacteria</taxon>
        <taxon>Chromatiales</taxon>
        <taxon>Ectothiorhodospiraceae</taxon>
        <taxon>Alkalilimnicola</taxon>
    </lineage>
</organism>
<dbReference type="SUPFAM" id="SSF55874">
    <property type="entry name" value="ATPase domain of HSP90 chaperone/DNA topoisomerase II/histidine kinase"/>
    <property type="match status" value="1"/>
</dbReference>
<keyword evidence="10" id="KW-0812">Transmembrane</keyword>
<evidence type="ECO:0000256" key="2">
    <source>
        <dbReference type="ARBA" id="ARBA00004236"/>
    </source>
</evidence>
<dbReference type="SMART" id="SM00091">
    <property type="entry name" value="PAS"/>
    <property type="match status" value="1"/>
</dbReference>
<dbReference type="EC" id="2.7.13.3" evidence="3"/>
<evidence type="ECO:0000256" key="12">
    <source>
        <dbReference type="ARBA" id="ARBA00022777"/>
    </source>
</evidence>
<dbReference type="Gene3D" id="3.30.450.20">
    <property type="entry name" value="PAS domain"/>
    <property type="match status" value="1"/>
</dbReference>
<gene>
    <name evidence="19" type="ordered locus">Mlg_1106</name>
</gene>
<dbReference type="SMART" id="SM00387">
    <property type="entry name" value="HATPase_c"/>
    <property type="match status" value="1"/>
</dbReference>
<dbReference type="eggNOG" id="COG5002">
    <property type="taxonomic scope" value="Bacteria"/>
</dbReference>
<dbReference type="SUPFAM" id="SSF47384">
    <property type="entry name" value="Homodimeric domain of signal transducing histidine kinase"/>
    <property type="match status" value="1"/>
</dbReference>
<dbReference type="InterPro" id="IPR036097">
    <property type="entry name" value="HisK_dim/P_sf"/>
</dbReference>
<evidence type="ECO:0000256" key="1">
    <source>
        <dbReference type="ARBA" id="ARBA00000085"/>
    </source>
</evidence>
<keyword evidence="11" id="KW-0547">Nucleotide-binding</keyword>
<keyword evidence="20" id="KW-1185">Reference proteome</keyword>
<dbReference type="InterPro" id="IPR050351">
    <property type="entry name" value="BphY/WalK/GraS-like"/>
</dbReference>
<keyword evidence="16" id="KW-0472">Membrane</keyword>
<evidence type="ECO:0000256" key="16">
    <source>
        <dbReference type="ARBA" id="ARBA00023136"/>
    </source>
</evidence>
<dbReference type="GO" id="GO:0004721">
    <property type="term" value="F:phosphoprotein phosphatase activity"/>
    <property type="evidence" value="ECO:0007669"/>
    <property type="project" value="InterPro"/>
</dbReference>
<evidence type="ECO:0000256" key="3">
    <source>
        <dbReference type="ARBA" id="ARBA00012438"/>
    </source>
</evidence>
<dbReference type="HOGENOM" id="CLU_000445_89_2_6"/>
<feature type="domain" description="Histidine kinase" evidence="18">
    <location>
        <begin position="213"/>
        <end position="429"/>
    </location>
</feature>
<dbReference type="Proteomes" id="UP000001962">
    <property type="component" value="Chromosome"/>
</dbReference>
<dbReference type="Pfam" id="PF02518">
    <property type="entry name" value="HATPase_c"/>
    <property type="match status" value="1"/>
</dbReference>
<dbReference type="InterPro" id="IPR000014">
    <property type="entry name" value="PAS"/>
</dbReference>
<evidence type="ECO:0000256" key="4">
    <source>
        <dbReference type="ARBA" id="ARBA00019665"/>
    </source>
</evidence>
<dbReference type="SUPFAM" id="SSF55785">
    <property type="entry name" value="PYP-like sensor domain (PAS domain)"/>
    <property type="match status" value="1"/>
</dbReference>
<keyword evidence="9 19" id="KW-0808">Transferase</keyword>
<dbReference type="FunFam" id="3.30.565.10:FF:000032">
    <property type="entry name" value="Phosphate regulon sensor histidine kinase PhoR"/>
    <property type="match status" value="1"/>
</dbReference>
<dbReference type="GO" id="GO:0005886">
    <property type="term" value="C:plasma membrane"/>
    <property type="evidence" value="ECO:0007669"/>
    <property type="project" value="UniProtKB-SubCell"/>
</dbReference>
<protein>
    <recommendedName>
        <fullName evidence="4">Phosphate regulon sensor protein PhoR</fullName>
        <ecNumber evidence="3">2.7.13.3</ecNumber>
    </recommendedName>
</protein>
<dbReference type="InterPro" id="IPR003661">
    <property type="entry name" value="HisK_dim/P_dom"/>
</dbReference>
<dbReference type="GO" id="GO:0016036">
    <property type="term" value="P:cellular response to phosphate starvation"/>
    <property type="evidence" value="ECO:0007669"/>
    <property type="project" value="TreeGrafter"/>
</dbReference>
<keyword evidence="5" id="KW-0813">Transport</keyword>
<dbReference type="Pfam" id="PF13188">
    <property type="entry name" value="PAS_8"/>
    <property type="match status" value="1"/>
</dbReference>
<reference evidence="20" key="1">
    <citation type="submission" date="2006-08" db="EMBL/GenBank/DDBJ databases">
        <title>Complete sequence of Alkalilimnicola ehrilichei MLHE-1.</title>
        <authorList>
            <person name="Copeland A."/>
            <person name="Lucas S."/>
            <person name="Lapidus A."/>
            <person name="Barry K."/>
            <person name="Detter J.C."/>
            <person name="Glavina del Rio T."/>
            <person name="Hammon N."/>
            <person name="Israni S."/>
            <person name="Dalin E."/>
            <person name="Tice H."/>
            <person name="Pitluck S."/>
            <person name="Sims D."/>
            <person name="Brettin T."/>
            <person name="Bruce D."/>
            <person name="Han C."/>
            <person name="Tapia R."/>
            <person name="Gilna P."/>
            <person name="Schmutz J."/>
            <person name="Larimer F."/>
            <person name="Land M."/>
            <person name="Hauser L."/>
            <person name="Kyrpides N."/>
            <person name="Mikhailova N."/>
            <person name="Oremland R.S."/>
            <person name="Hoeft S.E."/>
            <person name="Switzer-Blum J."/>
            <person name="Kulp T."/>
            <person name="King G."/>
            <person name="Tabita R."/>
            <person name="Witte B."/>
            <person name="Santini J.M."/>
            <person name="Basu P."/>
            <person name="Hollibaugh J.T."/>
            <person name="Xie G."/>
            <person name="Stolz J.F."/>
            <person name="Richardson P."/>
        </authorList>
    </citation>
    <scope>NUCLEOTIDE SEQUENCE [LARGE SCALE GENOMIC DNA]</scope>
    <source>
        <strain evidence="20">ATCC BAA-1101 / DSM 17681 / MLHE-1</strain>
    </source>
</reference>